<evidence type="ECO:0000313" key="4">
    <source>
        <dbReference type="Proteomes" id="UP000179524"/>
    </source>
</evidence>
<reference evidence="3 4" key="1">
    <citation type="submission" date="2016-10" db="EMBL/GenBank/DDBJ databases">
        <title>Draft genome sequences of four alkaliphilic bacteria belonging to the Anaerobacillus genus.</title>
        <authorList>
            <person name="Bassil N.M."/>
            <person name="Lloyd J.R."/>
        </authorList>
    </citation>
    <scope>NUCLEOTIDE SEQUENCE [LARGE SCALE GENOMIC DNA]</scope>
    <source>
        <strain evidence="3 4">DSM 18345</strain>
    </source>
</reference>
<dbReference type="EMBL" id="MLQR01000029">
    <property type="protein sequence ID" value="OIJ13041.1"/>
    <property type="molecule type" value="Genomic_DNA"/>
</dbReference>
<evidence type="ECO:0000313" key="3">
    <source>
        <dbReference type="EMBL" id="OIJ13041.1"/>
    </source>
</evidence>
<dbReference type="Proteomes" id="UP000179524">
    <property type="component" value="Unassembled WGS sequence"/>
</dbReference>
<dbReference type="AlphaFoldDB" id="A0A1S2LKR0"/>
<organism evidence="3 4">
    <name type="scientific">Anaerobacillus alkalilacustris</name>
    <dbReference type="NCBI Taxonomy" id="393763"/>
    <lineage>
        <taxon>Bacteria</taxon>
        <taxon>Bacillati</taxon>
        <taxon>Bacillota</taxon>
        <taxon>Bacilli</taxon>
        <taxon>Bacillales</taxon>
        <taxon>Bacillaceae</taxon>
        <taxon>Anaerobacillus</taxon>
    </lineage>
</organism>
<sequence length="252" mass="29377">MKKSVKHIAFILIIVLLTTQIAACNGLNKNEQDGQSFIRLETENQGEEFDQIDPEEDGIDKTENELSEQLETTYELEEEEAEVSEYNEEEPGLVKEVEEIEEVEVISYPFDEFINRWNALADEIYSEMYITSLEKQGAEGNQSTYSFTFNNGFELTVSILNEEQIELMRLQGRGATEDDRYTLLTGWSQIVLMSSFYFEYYDVNQVFHNLDIGPNAAIPSNDREIEYKNVHFRLKHMENQFHFEADLRTREG</sequence>
<keyword evidence="4" id="KW-1185">Reference proteome</keyword>
<evidence type="ECO:0000256" key="2">
    <source>
        <dbReference type="SAM" id="SignalP"/>
    </source>
</evidence>
<dbReference type="OrthoDB" id="2908211at2"/>
<feature type="signal peptide" evidence="2">
    <location>
        <begin position="1"/>
        <end position="22"/>
    </location>
</feature>
<name>A0A1S2LKR0_9BACI</name>
<feature type="chain" id="PRO_5010342300" evidence="2">
    <location>
        <begin position="23"/>
        <end position="252"/>
    </location>
</feature>
<proteinExistence type="predicted"/>
<keyword evidence="2" id="KW-0732">Signal</keyword>
<accession>A0A1S2LKR0</accession>
<evidence type="ECO:0000256" key="1">
    <source>
        <dbReference type="SAM" id="Coils"/>
    </source>
</evidence>
<comment type="caution">
    <text evidence="3">The sequence shown here is derived from an EMBL/GenBank/DDBJ whole genome shotgun (WGS) entry which is preliminary data.</text>
</comment>
<gene>
    <name evidence="3" type="ORF">BKP37_11015</name>
</gene>
<protein>
    <submittedName>
        <fullName evidence="3">Uncharacterized protein</fullName>
    </submittedName>
</protein>
<dbReference type="RefSeq" id="WP_071309638.1">
    <property type="nucleotide sequence ID" value="NZ_MLQR01000029.1"/>
</dbReference>
<keyword evidence="1" id="KW-0175">Coiled coil</keyword>
<feature type="coiled-coil region" evidence="1">
    <location>
        <begin position="59"/>
        <end position="96"/>
    </location>
</feature>